<name>A0A9P4H4E4_9PLEO</name>
<feature type="transmembrane region" description="Helical" evidence="2">
    <location>
        <begin position="98"/>
        <end position="125"/>
    </location>
</feature>
<evidence type="ECO:0000256" key="2">
    <source>
        <dbReference type="SAM" id="Phobius"/>
    </source>
</evidence>
<sequence>MASAGYPEKLDGNVHETERKDTPPPSSIQKPRHFWEKLGFYNLAVLILGTAAVALALAFLCFLWGAATQARHGGPFPELWFKIAEAGWMKQTVTVSSVVIRVATAAQLGVFAAILAALILERVGVPTEDLPKMSMIRCLNSGPHSLALSIMNSFFSGALVPYAMLVFLAILDAFAMQFTSTILLVDFANTNVVRLQEPTPILFGITSNADLGKSANPYGGNDYWKSAPLNYPRFAEYKEAGSTGANWVDTGKTYRGFLPFREAAERDALRNYTGPMMVVDTRVVCVKPTISNISVDLSSDFPTFETNGTDAELGYSRTKGVYDTNDVRKALGATGQTLTPAERGLFQLHTVSNWTAQSTGVVYNKTGLDFLMDSIQKINYMNEEDALNVGDTTFFVEYCPPDWSMHRTHATILQEILHATGNPALVVQSLFTILLQMAYYDFLPEYDLTATANYYSEVQVNVPVQWTAFAGVLAMLFIHFALLTIAVVLFLTRTEMSLLGNSWQAVSQVMSTDTANVVQHGATASDKEVKRSMKDSGIVEGKIRITKSVHSGRTEATAVRQRHGAMYSTPAGHV</sequence>
<feature type="transmembrane region" description="Helical" evidence="2">
    <location>
        <begin position="466"/>
        <end position="491"/>
    </location>
</feature>
<evidence type="ECO:0000256" key="1">
    <source>
        <dbReference type="SAM" id="MobiDB-lite"/>
    </source>
</evidence>
<feature type="compositionally biased region" description="Basic and acidic residues" evidence="1">
    <location>
        <begin position="8"/>
        <end position="22"/>
    </location>
</feature>
<evidence type="ECO:0000313" key="3">
    <source>
        <dbReference type="EMBL" id="KAF2027357.1"/>
    </source>
</evidence>
<keyword evidence="2" id="KW-0472">Membrane</keyword>
<keyword evidence="4" id="KW-1185">Reference proteome</keyword>
<dbReference type="EMBL" id="ML978228">
    <property type="protein sequence ID" value="KAF2027357.1"/>
    <property type="molecule type" value="Genomic_DNA"/>
</dbReference>
<keyword evidence="2" id="KW-0812">Transmembrane</keyword>
<organism evidence="3 4">
    <name type="scientific">Setomelanomma holmii</name>
    <dbReference type="NCBI Taxonomy" id="210430"/>
    <lineage>
        <taxon>Eukaryota</taxon>
        <taxon>Fungi</taxon>
        <taxon>Dikarya</taxon>
        <taxon>Ascomycota</taxon>
        <taxon>Pezizomycotina</taxon>
        <taxon>Dothideomycetes</taxon>
        <taxon>Pleosporomycetidae</taxon>
        <taxon>Pleosporales</taxon>
        <taxon>Pleosporineae</taxon>
        <taxon>Phaeosphaeriaceae</taxon>
        <taxon>Setomelanomma</taxon>
    </lineage>
</organism>
<comment type="caution">
    <text evidence="3">The sequence shown here is derived from an EMBL/GenBank/DDBJ whole genome shotgun (WGS) entry which is preliminary data.</text>
</comment>
<keyword evidence="2" id="KW-1133">Transmembrane helix</keyword>
<feature type="region of interest" description="Disordered" evidence="1">
    <location>
        <begin position="1"/>
        <end position="30"/>
    </location>
</feature>
<protein>
    <submittedName>
        <fullName evidence="3">Uncharacterized protein</fullName>
    </submittedName>
</protein>
<dbReference type="AlphaFoldDB" id="A0A9P4H4E4"/>
<dbReference type="Proteomes" id="UP000799777">
    <property type="component" value="Unassembled WGS sequence"/>
</dbReference>
<gene>
    <name evidence="3" type="ORF">EK21DRAFT_72099</name>
</gene>
<reference evidence="3" key="1">
    <citation type="journal article" date="2020" name="Stud. Mycol.">
        <title>101 Dothideomycetes genomes: a test case for predicting lifestyles and emergence of pathogens.</title>
        <authorList>
            <person name="Haridas S."/>
            <person name="Albert R."/>
            <person name="Binder M."/>
            <person name="Bloem J."/>
            <person name="Labutti K."/>
            <person name="Salamov A."/>
            <person name="Andreopoulos B."/>
            <person name="Baker S."/>
            <person name="Barry K."/>
            <person name="Bills G."/>
            <person name="Bluhm B."/>
            <person name="Cannon C."/>
            <person name="Castanera R."/>
            <person name="Culley D."/>
            <person name="Daum C."/>
            <person name="Ezra D."/>
            <person name="Gonzalez J."/>
            <person name="Henrissat B."/>
            <person name="Kuo A."/>
            <person name="Liang C."/>
            <person name="Lipzen A."/>
            <person name="Lutzoni F."/>
            <person name="Magnuson J."/>
            <person name="Mondo S."/>
            <person name="Nolan M."/>
            <person name="Ohm R."/>
            <person name="Pangilinan J."/>
            <person name="Park H.-J."/>
            <person name="Ramirez L."/>
            <person name="Alfaro M."/>
            <person name="Sun H."/>
            <person name="Tritt A."/>
            <person name="Yoshinaga Y."/>
            <person name="Zwiers L.-H."/>
            <person name="Turgeon B."/>
            <person name="Goodwin S."/>
            <person name="Spatafora J."/>
            <person name="Crous P."/>
            <person name="Grigoriev I."/>
        </authorList>
    </citation>
    <scope>NUCLEOTIDE SEQUENCE</scope>
    <source>
        <strain evidence="3">CBS 110217</strain>
    </source>
</reference>
<feature type="transmembrane region" description="Helical" evidence="2">
    <location>
        <begin position="146"/>
        <end position="171"/>
    </location>
</feature>
<dbReference type="OrthoDB" id="5428040at2759"/>
<proteinExistence type="predicted"/>
<evidence type="ECO:0000313" key="4">
    <source>
        <dbReference type="Proteomes" id="UP000799777"/>
    </source>
</evidence>
<accession>A0A9P4H4E4</accession>
<feature type="transmembrane region" description="Helical" evidence="2">
    <location>
        <begin position="40"/>
        <end position="67"/>
    </location>
</feature>